<gene>
    <name evidence="2" type="ORF">METZ01_LOCUS6413</name>
</gene>
<dbReference type="PANTHER" id="PTHR43698:SF1">
    <property type="entry name" value="BLL4564 PROTEIN"/>
    <property type="match status" value="1"/>
</dbReference>
<dbReference type="PANTHER" id="PTHR43698">
    <property type="entry name" value="RIBD C-TERMINAL DOMAIN CONTAINING PROTEIN"/>
    <property type="match status" value="1"/>
</dbReference>
<reference evidence="2" key="1">
    <citation type="submission" date="2018-05" db="EMBL/GenBank/DDBJ databases">
        <authorList>
            <person name="Lanie J.A."/>
            <person name="Ng W.-L."/>
            <person name="Kazmierczak K.M."/>
            <person name="Andrzejewski T.M."/>
            <person name="Davidsen T.M."/>
            <person name="Wayne K.J."/>
            <person name="Tettelin H."/>
            <person name="Glass J.I."/>
            <person name="Rusch D."/>
            <person name="Podicherti R."/>
            <person name="Tsui H.-C.T."/>
            <person name="Winkler M.E."/>
        </authorList>
    </citation>
    <scope>NUCLEOTIDE SEQUENCE</scope>
</reference>
<dbReference type="EMBL" id="UINC01000335">
    <property type="protein sequence ID" value="SUZ53559.1"/>
    <property type="molecule type" value="Genomic_DNA"/>
</dbReference>
<accession>A0A381NGQ0</accession>
<proteinExistence type="predicted"/>
<dbReference type="AlphaFoldDB" id="A0A381NGQ0"/>
<organism evidence="2">
    <name type="scientific">marine metagenome</name>
    <dbReference type="NCBI Taxonomy" id="408172"/>
    <lineage>
        <taxon>unclassified sequences</taxon>
        <taxon>metagenomes</taxon>
        <taxon>ecological metagenomes</taxon>
    </lineage>
</organism>
<dbReference type="InterPro" id="IPR011051">
    <property type="entry name" value="RmlC_Cupin_sf"/>
</dbReference>
<dbReference type="Pfam" id="PF07883">
    <property type="entry name" value="Cupin_2"/>
    <property type="match status" value="1"/>
</dbReference>
<evidence type="ECO:0000313" key="2">
    <source>
        <dbReference type="EMBL" id="SUZ53559.1"/>
    </source>
</evidence>
<dbReference type="SUPFAM" id="SSF51182">
    <property type="entry name" value="RmlC-like cupins"/>
    <property type="match status" value="1"/>
</dbReference>
<dbReference type="InterPro" id="IPR014710">
    <property type="entry name" value="RmlC-like_jellyroll"/>
</dbReference>
<sequence>MRLIESSSRSPSPVDPDNFVLSGTFQRLLGPGDDMPVRLYRVYFDPGGRTNWHHHDDFQLLLGLSGTCSVVDRFGHELALGVGDLVMIDPDEEHWHGAAPNTHGEHLAINLGLTTIWLESSA</sequence>
<name>A0A381NGQ0_9ZZZZ</name>
<dbReference type="InterPro" id="IPR013096">
    <property type="entry name" value="Cupin_2"/>
</dbReference>
<evidence type="ECO:0000259" key="1">
    <source>
        <dbReference type="Pfam" id="PF07883"/>
    </source>
</evidence>
<protein>
    <recommendedName>
        <fullName evidence="1">Cupin type-2 domain-containing protein</fullName>
    </recommendedName>
</protein>
<feature type="domain" description="Cupin type-2" evidence="1">
    <location>
        <begin position="41"/>
        <end position="99"/>
    </location>
</feature>
<dbReference type="Gene3D" id="2.60.120.10">
    <property type="entry name" value="Jelly Rolls"/>
    <property type="match status" value="1"/>
</dbReference>